<evidence type="ECO:0000256" key="1">
    <source>
        <dbReference type="SAM" id="Phobius"/>
    </source>
</evidence>
<gene>
    <name evidence="2" type="ORF">RM705_11840</name>
</gene>
<evidence type="ECO:0000313" key="2">
    <source>
        <dbReference type="EMBL" id="MDT0395390.1"/>
    </source>
</evidence>
<name>A0ABU2PVT8_9ACTN</name>
<dbReference type="EMBL" id="JAVRFA010000010">
    <property type="protein sequence ID" value="MDT0395390.1"/>
    <property type="molecule type" value="Genomic_DNA"/>
</dbReference>
<comment type="caution">
    <text evidence="2">The sequence shown here is derived from an EMBL/GenBank/DDBJ whole genome shotgun (WGS) entry which is preliminary data.</text>
</comment>
<organism evidence="2 3">
    <name type="scientific">Streptomyces edwardsiae</name>
    <dbReference type="NCBI Taxonomy" id="3075527"/>
    <lineage>
        <taxon>Bacteria</taxon>
        <taxon>Bacillati</taxon>
        <taxon>Actinomycetota</taxon>
        <taxon>Actinomycetes</taxon>
        <taxon>Kitasatosporales</taxon>
        <taxon>Streptomycetaceae</taxon>
        <taxon>Streptomyces</taxon>
    </lineage>
</organism>
<dbReference type="Proteomes" id="UP001183881">
    <property type="component" value="Unassembled WGS sequence"/>
</dbReference>
<accession>A0ABU2PVT8</accession>
<feature type="transmembrane region" description="Helical" evidence="1">
    <location>
        <begin position="12"/>
        <end position="35"/>
    </location>
</feature>
<proteinExistence type="predicted"/>
<keyword evidence="1" id="KW-1133">Transmembrane helix</keyword>
<keyword evidence="1" id="KW-0812">Transmembrane</keyword>
<evidence type="ECO:0000313" key="3">
    <source>
        <dbReference type="Proteomes" id="UP001183881"/>
    </source>
</evidence>
<keyword evidence="1" id="KW-0472">Membrane</keyword>
<protein>
    <submittedName>
        <fullName evidence="2">Uncharacterized protein</fullName>
    </submittedName>
</protein>
<keyword evidence="3" id="KW-1185">Reference proteome</keyword>
<sequence length="268" mass="29342">MAASPSGTERVSTWAGVIIALIATVTSFVSAVAAVDASQGIADAQRQDAARTEVSRYVVQMSELDRTGGSTHRNEIVTLARQTDSLIARHGQRSLNLSASTYRLISLFLALSTTDLELAVRMAHRALELAARTESHGVGGPRMADPLEALQAHRVLADVAAQNLDFDTMSKEFQAALHISETEGGRNRYIDKEARQFTRAYWALDAMMLVDDQESPTAGECAEVRRRADAARKDLEALGKNPEIVRRAKRIEENVCATWVDLHALQQD</sequence>
<dbReference type="RefSeq" id="WP_311643604.1">
    <property type="nucleotide sequence ID" value="NZ_JAVRFA010000010.1"/>
</dbReference>
<reference evidence="3" key="1">
    <citation type="submission" date="2023-07" db="EMBL/GenBank/DDBJ databases">
        <title>30 novel species of actinomycetes from the DSMZ collection.</title>
        <authorList>
            <person name="Nouioui I."/>
        </authorList>
    </citation>
    <scope>NUCLEOTIDE SEQUENCE [LARGE SCALE GENOMIC DNA]</scope>
    <source>
        <strain evidence="3">DSM 41636</strain>
    </source>
</reference>